<proteinExistence type="predicted"/>
<sequence>MQYNSVWGQLAAHLNSAGVRGIVQLRDNGTSVNIRVQLRTGALSEEFVWKIHEFPPDMEVKEPCADDKIGRMYADLTSAFGRLRPGQDLTVASGLKLWAVVGRSLVLRGVASGRVACAPLQPAGRVATLRAELHGPQLGGRVALRQSAAGSGLLSQLYHVTPARRDSLHRWALLRGDCERGEPVPSPVEGPLAAGRAPGVLTGRTFVSWNGMLDGALSIVIYGDKDTASIAACAPLRPIEPRQAVANWTDLGGTVLLRQDSPYDATLVTVQFRREAVRKAYSYGIDELPTISRGEIGVMCPNVRGVIYNPLGVSADRVPSPGEGSFEQYAVGDLSGKYGPLGENSAVEFVQTEPGKVKRRR</sequence>
<gene>
    <name evidence="1" type="ORF">LAZ67_9000008</name>
</gene>
<reference evidence="1 2" key="1">
    <citation type="submission" date="2022-01" db="EMBL/GenBank/DDBJ databases">
        <title>A chromosomal length assembly of Cordylochernes scorpioides.</title>
        <authorList>
            <person name="Zeh D."/>
            <person name="Zeh J."/>
        </authorList>
    </citation>
    <scope>NUCLEOTIDE SEQUENCE [LARGE SCALE GENOMIC DNA]</scope>
    <source>
        <strain evidence="1">IN4F17</strain>
        <tissue evidence="1">Whole Body</tissue>
    </source>
</reference>
<evidence type="ECO:0000313" key="2">
    <source>
        <dbReference type="Proteomes" id="UP001235939"/>
    </source>
</evidence>
<dbReference type="EMBL" id="CP092871">
    <property type="protein sequence ID" value="UYV71676.1"/>
    <property type="molecule type" value="Genomic_DNA"/>
</dbReference>
<dbReference type="Gene3D" id="2.60.40.200">
    <property type="entry name" value="Superoxide dismutase, copper/zinc binding domain"/>
    <property type="match status" value="1"/>
</dbReference>
<name>A0ABY6KS47_9ARAC</name>
<organism evidence="1 2">
    <name type="scientific">Cordylochernes scorpioides</name>
    <dbReference type="NCBI Taxonomy" id="51811"/>
    <lineage>
        <taxon>Eukaryota</taxon>
        <taxon>Metazoa</taxon>
        <taxon>Ecdysozoa</taxon>
        <taxon>Arthropoda</taxon>
        <taxon>Chelicerata</taxon>
        <taxon>Arachnida</taxon>
        <taxon>Pseudoscorpiones</taxon>
        <taxon>Cheliferoidea</taxon>
        <taxon>Chernetidae</taxon>
        <taxon>Cordylochernes</taxon>
    </lineage>
</organism>
<dbReference type="SUPFAM" id="SSF49329">
    <property type="entry name" value="Cu,Zn superoxide dismutase-like"/>
    <property type="match status" value="1"/>
</dbReference>
<dbReference type="PANTHER" id="PTHR20910:SF1">
    <property type="entry name" value="SUPEROXIDE DISMUTASE COPPER_ZINC BINDING DOMAIN-CONTAINING PROTEIN"/>
    <property type="match status" value="1"/>
</dbReference>
<dbReference type="InterPro" id="IPR053257">
    <property type="entry name" value="Cu-only_SOD"/>
</dbReference>
<dbReference type="PANTHER" id="PTHR20910">
    <property type="entry name" value="AGAP001623-PA"/>
    <property type="match status" value="1"/>
</dbReference>
<protein>
    <submittedName>
        <fullName evidence="1">Uncharacterized protein</fullName>
    </submittedName>
</protein>
<dbReference type="Proteomes" id="UP001235939">
    <property type="component" value="Chromosome 09"/>
</dbReference>
<accession>A0ABY6KS47</accession>
<evidence type="ECO:0000313" key="1">
    <source>
        <dbReference type="EMBL" id="UYV71676.1"/>
    </source>
</evidence>
<keyword evidence="2" id="KW-1185">Reference proteome</keyword>
<dbReference type="InterPro" id="IPR036423">
    <property type="entry name" value="SOD-like_Cu/Zn_dom_sf"/>
</dbReference>